<dbReference type="GO" id="GO:0005829">
    <property type="term" value="C:cytosol"/>
    <property type="evidence" value="ECO:0007669"/>
    <property type="project" value="TreeGrafter"/>
</dbReference>
<comment type="similarity">
    <text evidence="3">Belongs to the peptidase C19 family.</text>
</comment>
<dbReference type="SUPFAM" id="SSF49599">
    <property type="entry name" value="TRAF domain-like"/>
    <property type="match status" value="1"/>
</dbReference>
<dbReference type="Pfam" id="PF12436">
    <property type="entry name" value="USP7_ICP0_bdg"/>
    <property type="match status" value="1"/>
</dbReference>
<keyword evidence="7" id="KW-0378">Hydrolase</keyword>
<evidence type="ECO:0000313" key="13">
    <source>
        <dbReference type="Proteomes" id="UP000664169"/>
    </source>
</evidence>
<dbReference type="GO" id="GO:0004175">
    <property type="term" value="F:endopeptidase activity"/>
    <property type="evidence" value="ECO:0007669"/>
    <property type="project" value="UniProtKB-ARBA"/>
</dbReference>
<evidence type="ECO:0000256" key="7">
    <source>
        <dbReference type="ARBA" id="ARBA00022801"/>
    </source>
</evidence>
<feature type="domain" description="MATH" evidence="10">
    <location>
        <begin position="68"/>
        <end position="197"/>
    </location>
</feature>
<dbReference type="InterPro" id="IPR018200">
    <property type="entry name" value="USP_CS"/>
</dbReference>
<dbReference type="Gene3D" id="3.90.70.10">
    <property type="entry name" value="Cysteine proteinases"/>
    <property type="match status" value="1"/>
</dbReference>
<dbReference type="GO" id="GO:0006508">
    <property type="term" value="P:proteolysis"/>
    <property type="evidence" value="ECO:0007669"/>
    <property type="project" value="UniProtKB-KW"/>
</dbReference>
<dbReference type="GO" id="GO:0016579">
    <property type="term" value="P:protein deubiquitination"/>
    <property type="evidence" value="ECO:0007669"/>
    <property type="project" value="InterPro"/>
</dbReference>
<dbReference type="InterPro" id="IPR038765">
    <property type="entry name" value="Papain-like_cys_pep_sf"/>
</dbReference>
<evidence type="ECO:0000259" key="11">
    <source>
        <dbReference type="PROSITE" id="PS50235"/>
    </source>
</evidence>
<evidence type="ECO:0000256" key="1">
    <source>
        <dbReference type="ARBA" id="ARBA00000707"/>
    </source>
</evidence>
<dbReference type="InterPro" id="IPR008974">
    <property type="entry name" value="TRAF-like"/>
</dbReference>
<dbReference type="PROSITE" id="PS00972">
    <property type="entry name" value="USP_1"/>
    <property type="match status" value="1"/>
</dbReference>
<dbReference type="Gene3D" id="3.10.20.90">
    <property type="entry name" value="Phosphatidylinositol 3-kinase Catalytic Subunit, Chain A, domain 1"/>
    <property type="match status" value="2"/>
</dbReference>
<protein>
    <recommendedName>
        <fullName evidence="4">ubiquitinyl hydrolase 1</fullName>
        <ecNumber evidence="4">3.4.19.12</ecNumber>
    </recommendedName>
</protein>
<dbReference type="InterPro" id="IPR024729">
    <property type="entry name" value="USP7_ICP0-binding_dom"/>
</dbReference>
<keyword evidence="6" id="KW-0833">Ubl conjugation pathway</keyword>
<evidence type="ECO:0000259" key="10">
    <source>
        <dbReference type="PROSITE" id="PS50144"/>
    </source>
</evidence>
<evidence type="ECO:0000256" key="9">
    <source>
        <dbReference type="ARBA" id="ARBA00023242"/>
    </source>
</evidence>
<dbReference type="PROSITE" id="PS50235">
    <property type="entry name" value="USP_3"/>
    <property type="match status" value="1"/>
</dbReference>
<evidence type="ECO:0000256" key="5">
    <source>
        <dbReference type="ARBA" id="ARBA00022670"/>
    </source>
</evidence>
<dbReference type="PROSITE" id="PS50144">
    <property type="entry name" value="MATH"/>
    <property type="match status" value="1"/>
</dbReference>
<dbReference type="Pfam" id="PF22486">
    <property type="entry name" value="MATH_2"/>
    <property type="match status" value="1"/>
</dbReference>
<dbReference type="PANTHER" id="PTHR24006:SF644">
    <property type="entry name" value="UBIQUITIN CARBOXYL-TERMINAL HYDROLASE 7"/>
    <property type="match status" value="1"/>
</dbReference>
<organism evidence="12 13">
    <name type="scientific">Gomphillus americanus</name>
    <dbReference type="NCBI Taxonomy" id="1940652"/>
    <lineage>
        <taxon>Eukaryota</taxon>
        <taxon>Fungi</taxon>
        <taxon>Dikarya</taxon>
        <taxon>Ascomycota</taxon>
        <taxon>Pezizomycotina</taxon>
        <taxon>Lecanoromycetes</taxon>
        <taxon>OSLEUM clade</taxon>
        <taxon>Ostropomycetidae</taxon>
        <taxon>Ostropales</taxon>
        <taxon>Graphidaceae</taxon>
        <taxon>Gomphilloideae</taxon>
        <taxon>Gomphillus</taxon>
    </lineage>
</organism>
<name>A0A8H3IHJ4_9LECA</name>
<keyword evidence="8" id="KW-0788">Thiol protease</keyword>
<comment type="subcellular location">
    <subcellularLocation>
        <location evidence="2">Nucleus</location>
    </subcellularLocation>
</comment>
<dbReference type="GO" id="GO:0031647">
    <property type="term" value="P:regulation of protein stability"/>
    <property type="evidence" value="ECO:0007669"/>
    <property type="project" value="TreeGrafter"/>
</dbReference>
<evidence type="ECO:0000313" key="12">
    <source>
        <dbReference type="EMBL" id="CAF9928267.1"/>
    </source>
</evidence>
<comment type="catalytic activity">
    <reaction evidence="1">
        <text>Thiol-dependent hydrolysis of ester, thioester, amide, peptide and isopeptide bonds formed by the C-terminal Gly of ubiquitin (a 76-residue protein attached to proteins as an intracellular targeting signal).</text>
        <dbReference type="EC" id="3.4.19.12"/>
    </reaction>
</comment>
<evidence type="ECO:0000256" key="2">
    <source>
        <dbReference type="ARBA" id="ARBA00004123"/>
    </source>
</evidence>
<dbReference type="Gene3D" id="2.60.210.10">
    <property type="entry name" value="Apoptosis, Tumor Necrosis Factor Receptor Associated Protein 2, Chain A"/>
    <property type="match status" value="1"/>
</dbReference>
<evidence type="ECO:0000256" key="8">
    <source>
        <dbReference type="ARBA" id="ARBA00022807"/>
    </source>
</evidence>
<dbReference type="InterPro" id="IPR029346">
    <property type="entry name" value="USP_C"/>
</dbReference>
<reference evidence="12" key="1">
    <citation type="submission" date="2021-03" db="EMBL/GenBank/DDBJ databases">
        <authorList>
            <person name="Tagirdzhanova G."/>
        </authorList>
    </citation>
    <scope>NUCLEOTIDE SEQUENCE</scope>
</reference>
<dbReference type="GO" id="GO:0004843">
    <property type="term" value="F:cysteine-type deubiquitinase activity"/>
    <property type="evidence" value="ECO:0007669"/>
    <property type="project" value="UniProtKB-EC"/>
</dbReference>
<dbReference type="PROSITE" id="PS00973">
    <property type="entry name" value="USP_2"/>
    <property type="match status" value="1"/>
</dbReference>
<keyword evidence="13" id="KW-1185">Reference proteome</keyword>
<keyword evidence="5" id="KW-0645">Protease</keyword>
<dbReference type="Pfam" id="PF14533">
    <property type="entry name" value="USP7_C2"/>
    <property type="match status" value="1"/>
</dbReference>
<dbReference type="GO" id="GO:0140492">
    <property type="term" value="F:metal-dependent deubiquitinase activity"/>
    <property type="evidence" value="ECO:0007669"/>
    <property type="project" value="UniProtKB-ARBA"/>
</dbReference>
<dbReference type="PANTHER" id="PTHR24006">
    <property type="entry name" value="UBIQUITIN CARBOXYL-TERMINAL HYDROLASE"/>
    <property type="match status" value="1"/>
</dbReference>
<dbReference type="InterPro" id="IPR028889">
    <property type="entry name" value="USP"/>
</dbReference>
<dbReference type="AlphaFoldDB" id="A0A8H3IHJ4"/>
<dbReference type="EMBL" id="CAJPDQ010000029">
    <property type="protein sequence ID" value="CAF9928267.1"/>
    <property type="molecule type" value="Genomic_DNA"/>
</dbReference>
<dbReference type="InterPro" id="IPR002083">
    <property type="entry name" value="MATH/TRAF_dom"/>
</dbReference>
<dbReference type="EC" id="3.4.19.12" evidence="4"/>
<evidence type="ECO:0000256" key="4">
    <source>
        <dbReference type="ARBA" id="ARBA00012759"/>
    </source>
</evidence>
<sequence length="1134" mass="130093">MSTAYIVEQTSGTDMLVEDYDMDEKQDVALMTPADSPQEVPAEPTADDYEATKARVLPLLPDLEVEDEAYNTWNITDYRSLSKREQGPIFNVGGHPWRILFFPLGNNVDHASFYLEQGYGDKQPENWYACVQFTLVLWNRNDPKIFHQHSAHHRFNAEEGDWGFTRFAETRKLFAPSWEDTGRPMVENDAVNMTAYVRTYKDPTGVLWHNFNNYDSKKETGMIGIKNQGATCYLNSLLQSLYFTNAFRKAIFQIPTEAESEKHQSAWALQRLFHNLQTSDQAVSTSELTHAFGWETRHIFEQQDVQELSRILMERMETKMKGTSAENALAKMFLGKMKTCITCINIDFESTREEEFWDIQLNVSGNKNLDDSFRDYIQVETMDGDNQYHAEGHGHQDARVGVIFEEFPQVLHLQLKRFQYDVGRDAMMKVNDRHEFPEVFDAAPYLSAATDKSEPWIYQLHGVLVHSGDIAAGHYYAFIKPTKDGHFYKFDDDRVTRATLKEALEENYGGEYPNLTNGTTGIKNPFSKATSSKTRSMSAYMLVYIRQSRLDSILQPVSIQETPLHIAQQMAEEKAFQEKRRKEREEAHLYLQVATISNDQFSKYEGFDLAEWTLDSNNPPEVHRLLRTSTIEEFCASLAEKSGVPADHVRLWVMVNRQNKTYRPDQPLTERSLSIEAAFLKAGIREKVWRLWAEIATNVKQDEPPFPELHMQVAGNAPILVFLKYFDVEAQTLKGLSNIYVKRLSKVSEILTSIADLMGWPLQQMPSIALYEEIKHSMIDQMKPKLTFQQAEIQDGDIICFQKDISEKEADKLREAGKYANAKEFYDYLLHRVAVQFHPRFSNNSPNIALNLVLNRKLTYDQLASKVGEALGANPTHLRFSTVNSMNNKPRFLVKRIPTQTLSQILNPQYSAYQTNQRNDALFYEVLEMSLSELEQKKAIRLTWVSEGLAKEDVVEVLVPKTGTVADVIFELKRKLTLDIPAEVIKLYMILNNKISKEMLPEYSVSGILDHQNFIAQKVPVENQDSDNSGRTAYAFHFDKEPSKPHGVPFVFRLLSGETLKDMKARISQHTGLKGKALDNVKFALVSKSTYTRPQYLQEDDVVLDLHSPDQLLGLDHLNKSRNQASKADSIFIR</sequence>
<evidence type="ECO:0000256" key="6">
    <source>
        <dbReference type="ARBA" id="ARBA00022786"/>
    </source>
</evidence>
<dbReference type="FunFam" id="3.90.70.10:FF:000005">
    <property type="entry name" value="Ubiquitin carboxyl-terminal hydrolase 7"/>
    <property type="match status" value="1"/>
</dbReference>
<dbReference type="Proteomes" id="UP000664169">
    <property type="component" value="Unassembled WGS sequence"/>
</dbReference>
<gene>
    <name evidence="12" type="ORF">GOMPHAMPRED_004638</name>
</gene>
<dbReference type="GO" id="GO:0005634">
    <property type="term" value="C:nucleus"/>
    <property type="evidence" value="ECO:0007669"/>
    <property type="project" value="UniProtKB-SubCell"/>
</dbReference>
<dbReference type="InterPro" id="IPR001394">
    <property type="entry name" value="Peptidase_C19_UCH"/>
</dbReference>
<dbReference type="OrthoDB" id="289038at2759"/>
<dbReference type="SMART" id="SM00061">
    <property type="entry name" value="MATH"/>
    <property type="match status" value="1"/>
</dbReference>
<dbReference type="SUPFAM" id="SSF54001">
    <property type="entry name" value="Cysteine proteinases"/>
    <property type="match status" value="1"/>
</dbReference>
<dbReference type="FunFam" id="2.60.210.10:FF:000011">
    <property type="entry name" value="Ubiquitin carboxyl-terminal hydrolase 7"/>
    <property type="match status" value="1"/>
</dbReference>
<comment type="caution">
    <text evidence="12">The sequence shown here is derived from an EMBL/GenBank/DDBJ whole genome shotgun (WGS) entry which is preliminary data.</text>
</comment>
<proteinExistence type="inferred from homology"/>
<dbReference type="Pfam" id="PF00443">
    <property type="entry name" value="UCH"/>
    <property type="match status" value="1"/>
</dbReference>
<accession>A0A8H3IHJ4</accession>
<dbReference type="InterPro" id="IPR050164">
    <property type="entry name" value="Peptidase_C19"/>
</dbReference>
<keyword evidence="9" id="KW-0539">Nucleus</keyword>
<dbReference type="CDD" id="cd02659">
    <property type="entry name" value="peptidase_C19C"/>
    <property type="match status" value="1"/>
</dbReference>
<evidence type="ECO:0000256" key="3">
    <source>
        <dbReference type="ARBA" id="ARBA00009085"/>
    </source>
</evidence>
<feature type="domain" description="USP" evidence="11">
    <location>
        <begin position="223"/>
        <end position="547"/>
    </location>
</feature>